<dbReference type="EMBL" id="JACHLR010000007">
    <property type="protein sequence ID" value="MBB4858713.1"/>
    <property type="molecule type" value="Genomic_DNA"/>
</dbReference>
<name>A0A7W7NVP0_9SPHN</name>
<dbReference type="RefSeq" id="WP_184244623.1">
    <property type="nucleotide sequence ID" value="NZ_JACHLR010000007.1"/>
</dbReference>
<keyword evidence="2" id="KW-1185">Reference proteome</keyword>
<proteinExistence type="predicted"/>
<organism evidence="1 2">
    <name type="scientific">Novosphingobium chloroacetimidivorans</name>
    <dbReference type="NCBI Taxonomy" id="1428314"/>
    <lineage>
        <taxon>Bacteria</taxon>
        <taxon>Pseudomonadati</taxon>
        <taxon>Pseudomonadota</taxon>
        <taxon>Alphaproteobacteria</taxon>
        <taxon>Sphingomonadales</taxon>
        <taxon>Sphingomonadaceae</taxon>
        <taxon>Novosphingobium</taxon>
    </lineage>
</organism>
<accession>A0A7W7NVP0</accession>
<comment type="caution">
    <text evidence="1">The sequence shown here is derived from an EMBL/GenBank/DDBJ whole genome shotgun (WGS) entry which is preliminary data.</text>
</comment>
<protein>
    <recommendedName>
        <fullName evidence="3">TonB-dependent receptor-like beta-barrel domain-containing protein</fullName>
    </recommendedName>
</protein>
<evidence type="ECO:0008006" key="3">
    <source>
        <dbReference type="Google" id="ProtNLM"/>
    </source>
</evidence>
<sequence length="84" mass="9107">MACRTGYIENVGSPAQGTAGDIYEAGRTGLDARLGYQLLEGVEVFGSVSNIADAPLAYYQTTRRQKYSRETYGINADFGVSARF</sequence>
<dbReference type="Proteomes" id="UP000555448">
    <property type="component" value="Unassembled WGS sequence"/>
</dbReference>
<reference evidence="1 2" key="1">
    <citation type="submission" date="2020-08" db="EMBL/GenBank/DDBJ databases">
        <title>Functional genomics of gut bacteria from endangered species of beetles.</title>
        <authorList>
            <person name="Carlos-Shanley C."/>
        </authorList>
    </citation>
    <scope>NUCLEOTIDE SEQUENCE [LARGE SCALE GENOMIC DNA]</scope>
    <source>
        <strain evidence="1 2">S00245</strain>
    </source>
</reference>
<gene>
    <name evidence="1" type="ORF">HNO88_002039</name>
</gene>
<evidence type="ECO:0000313" key="1">
    <source>
        <dbReference type="EMBL" id="MBB4858713.1"/>
    </source>
</evidence>
<evidence type="ECO:0000313" key="2">
    <source>
        <dbReference type="Proteomes" id="UP000555448"/>
    </source>
</evidence>
<dbReference type="AlphaFoldDB" id="A0A7W7NVP0"/>